<evidence type="ECO:0000313" key="2">
    <source>
        <dbReference type="EMBL" id="TPV31441.1"/>
    </source>
</evidence>
<gene>
    <name evidence="2" type="ORF">FJ651_14705</name>
</gene>
<reference evidence="2 3" key="1">
    <citation type="submission" date="2019-06" db="EMBL/GenBank/DDBJ databases">
        <title>Flavobacteriaceae Paucihalobacterium erythroidium CWB-1, complete genome.</title>
        <authorList>
            <person name="Wu S."/>
        </authorList>
    </citation>
    <scope>NUCLEOTIDE SEQUENCE [LARGE SCALE GENOMIC DNA]</scope>
    <source>
        <strain evidence="2 3">CWB-1</strain>
    </source>
</reference>
<dbReference type="RefSeq" id="WP_140991432.1">
    <property type="nucleotide sequence ID" value="NZ_VHIQ01000008.1"/>
</dbReference>
<evidence type="ECO:0000256" key="1">
    <source>
        <dbReference type="SAM" id="SignalP"/>
    </source>
</evidence>
<dbReference type="EMBL" id="VHIQ01000008">
    <property type="protein sequence ID" value="TPV31441.1"/>
    <property type="molecule type" value="Genomic_DNA"/>
</dbReference>
<dbReference type="OrthoDB" id="833044at2"/>
<dbReference type="AlphaFoldDB" id="A0A506PBU1"/>
<keyword evidence="3" id="KW-1185">Reference proteome</keyword>
<proteinExistence type="predicted"/>
<protein>
    <submittedName>
        <fullName evidence="2">Uncharacterized protein</fullName>
    </submittedName>
</protein>
<accession>A0A506PBU1</accession>
<comment type="caution">
    <text evidence="2">The sequence shown here is derived from an EMBL/GenBank/DDBJ whole genome shotgun (WGS) entry which is preliminary data.</text>
</comment>
<evidence type="ECO:0000313" key="3">
    <source>
        <dbReference type="Proteomes" id="UP000317332"/>
    </source>
</evidence>
<dbReference type="Proteomes" id="UP000317332">
    <property type="component" value="Unassembled WGS sequence"/>
</dbReference>
<keyword evidence="1" id="KW-0732">Signal</keyword>
<feature type="signal peptide" evidence="1">
    <location>
        <begin position="1"/>
        <end position="23"/>
    </location>
</feature>
<feature type="chain" id="PRO_5021330809" evidence="1">
    <location>
        <begin position="24"/>
        <end position="392"/>
    </location>
</feature>
<name>A0A506PBU1_9FLAO</name>
<organism evidence="2 3">
    <name type="scientific">Paucihalobacter ruber</name>
    <dbReference type="NCBI Taxonomy" id="2567861"/>
    <lineage>
        <taxon>Bacteria</taxon>
        <taxon>Pseudomonadati</taxon>
        <taxon>Bacteroidota</taxon>
        <taxon>Flavobacteriia</taxon>
        <taxon>Flavobacteriales</taxon>
        <taxon>Flavobacteriaceae</taxon>
        <taxon>Paucihalobacter</taxon>
    </lineage>
</organism>
<sequence length="392" mass="44269">MKPIIIKVLLNLAIFALCLSALNAQERSVKVDFESGSFYNNPKIPYDEPFVITGETGSDIEFVKINIYNEDKNDVLHYYVWNRIDSNSSETFNIVVPAVLRSNSKYDFEIITYKLLSPDKKEALLHDVEDRVRFLLTNNFYFDGKNVIVNKPKDVYKKIDQLLSDSFQFYESKNLIPMQAPSPLILEALNNQSDFKFGRFFKKSTRAEIDDKANAMIAEKVEHLVSLISSEIAPFLNTQLVQHYRQANVNNIETDKESFTLPVNIGMYAWDKSVSIDNISTNNTNFTLGAGITLPFSNRSTLASRSKMVDSFGFSIGVLFEPIEDSKGTKFVTPGVNLPVYTGLGIRFFKVLRFNAGVIVLGEKGNQNFNKLTVIPTAGLALELNLWMGVKN</sequence>